<name>A0ABV7KUU4_9PROT</name>
<sequence length="315" mass="34508">MSASSVAPSAAPAGTPAARFHIHLVSDSTGETLKAITAATLVQFPNARSETRRHVWSLVRTPGQMQRVLKAIEAQPGMVMFTLMDAEMRSLLEQGCRRMSAPCIAVLDPVLAAMSSFLGEQAVTRPGRQHQLDSAYFSRIDAVQFTLAHDDGHLSDRLAEADIVLVGVSRTSKTPTAIYLANMGMKTANIPFVPNMDLPEELDGLTRPLIVGLTNSPERLIQVRRSRLRSLKQDGETVYVDPDAVREEVAQARRLFADHGWPVIDVSRRSIEETAAAIITLYERHRDKLQGNRQSPDRNVVEDRPGSGAPRGAGE</sequence>
<evidence type="ECO:0000313" key="8">
    <source>
        <dbReference type="Proteomes" id="UP001595528"/>
    </source>
</evidence>
<dbReference type="Pfam" id="PF03618">
    <property type="entry name" value="Kinase-PPPase"/>
    <property type="match status" value="1"/>
</dbReference>
<feature type="binding site" evidence="5">
    <location>
        <begin position="167"/>
        <end position="174"/>
    </location>
    <ligand>
        <name>ADP</name>
        <dbReference type="ChEBI" id="CHEBI:456216"/>
    </ligand>
</feature>
<comment type="caution">
    <text evidence="7">The sequence shown here is derived from an EMBL/GenBank/DDBJ whole genome shotgun (WGS) entry which is preliminary data.</text>
</comment>
<evidence type="ECO:0000256" key="5">
    <source>
        <dbReference type="HAMAP-Rule" id="MF_00921"/>
    </source>
</evidence>
<dbReference type="PANTHER" id="PTHR31756:SF3">
    <property type="entry name" value="PYRUVATE, PHOSPHATE DIKINASE REGULATORY PROTEIN 1, CHLOROPLASTIC"/>
    <property type="match status" value="1"/>
</dbReference>
<reference evidence="8" key="1">
    <citation type="journal article" date="2019" name="Int. J. Syst. Evol. Microbiol.">
        <title>The Global Catalogue of Microorganisms (GCM) 10K type strain sequencing project: providing services to taxonomists for standard genome sequencing and annotation.</title>
        <authorList>
            <consortium name="The Broad Institute Genomics Platform"/>
            <consortium name="The Broad Institute Genome Sequencing Center for Infectious Disease"/>
            <person name="Wu L."/>
            <person name="Ma J."/>
        </authorList>
    </citation>
    <scope>NUCLEOTIDE SEQUENCE [LARGE SCALE GENOMIC DNA]</scope>
    <source>
        <strain evidence="8">KCTC 42964</strain>
    </source>
</reference>
<dbReference type="GO" id="GO:0016740">
    <property type="term" value="F:transferase activity"/>
    <property type="evidence" value="ECO:0007669"/>
    <property type="project" value="UniProtKB-KW"/>
</dbReference>
<dbReference type="InterPro" id="IPR005177">
    <property type="entry name" value="Kinase-pyrophosphorylase"/>
</dbReference>
<accession>A0ABV7KUU4</accession>
<evidence type="ECO:0000256" key="4">
    <source>
        <dbReference type="ARBA" id="ARBA00022777"/>
    </source>
</evidence>
<keyword evidence="8" id="KW-1185">Reference proteome</keyword>
<proteinExistence type="inferred from homology"/>
<gene>
    <name evidence="7" type="ORF">ACFOGJ_02450</name>
</gene>
<evidence type="ECO:0000256" key="6">
    <source>
        <dbReference type="SAM" id="MobiDB-lite"/>
    </source>
</evidence>
<dbReference type="EC" id="2.7.4.27" evidence="5"/>
<dbReference type="HAMAP" id="MF_00921">
    <property type="entry name" value="PDRP"/>
    <property type="match status" value="1"/>
</dbReference>
<keyword evidence="4 5" id="KW-0418">Kinase</keyword>
<dbReference type="RefSeq" id="WP_379897837.1">
    <property type="nucleotide sequence ID" value="NZ_JBHRTR010000007.1"/>
</dbReference>
<dbReference type="EMBL" id="JBHRTR010000007">
    <property type="protein sequence ID" value="MFC3226069.1"/>
    <property type="molecule type" value="Genomic_DNA"/>
</dbReference>
<evidence type="ECO:0000256" key="1">
    <source>
        <dbReference type="ARBA" id="ARBA00022527"/>
    </source>
</evidence>
<keyword evidence="7" id="KW-0670">Pyruvate</keyword>
<keyword evidence="1 5" id="KW-0723">Serine/threonine-protein kinase</keyword>
<comment type="catalytic activity">
    <reaction evidence="5">
        <text>N(tele)-phospho-L-histidyl/O-phospho-L-threonyl-[pyruvate, phosphate dikinase] + phosphate + H(+) = N(tele)-phospho-L-histidyl/L-threonyl-[pyruvate, phosphate dikinase] + diphosphate</text>
        <dbReference type="Rhea" id="RHEA:43696"/>
        <dbReference type="Rhea" id="RHEA-COMP:10650"/>
        <dbReference type="Rhea" id="RHEA-COMP:10651"/>
        <dbReference type="ChEBI" id="CHEBI:15378"/>
        <dbReference type="ChEBI" id="CHEBI:30013"/>
        <dbReference type="ChEBI" id="CHEBI:33019"/>
        <dbReference type="ChEBI" id="CHEBI:43474"/>
        <dbReference type="ChEBI" id="CHEBI:61977"/>
        <dbReference type="ChEBI" id="CHEBI:83586"/>
        <dbReference type="EC" id="2.7.4.27"/>
    </reaction>
</comment>
<dbReference type="PANTHER" id="PTHR31756">
    <property type="entry name" value="PYRUVATE, PHOSPHATE DIKINASE REGULATORY PROTEIN 1, CHLOROPLASTIC"/>
    <property type="match status" value="1"/>
</dbReference>
<feature type="compositionally biased region" description="Basic and acidic residues" evidence="6">
    <location>
        <begin position="288"/>
        <end position="305"/>
    </location>
</feature>
<dbReference type="Proteomes" id="UP001595528">
    <property type="component" value="Unassembled WGS sequence"/>
</dbReference>
<comment type="catalytic activity">
    <reaction evidence="5">
        <text>N(tele)-phospho-L-histidyl/L-threonyl-[pyruvate, phosphate dikinase] + ADP = N(tele)-phospho-L-histidyl/O-phospho-L-threonyl-[pyruvate, phosphate dikinase] + AMP + H(+)</text>
        <dbReference type="Rhea" id="RHEA:43692"/>
        <dbReference type="Rhea" id="RHEA-COMP:10650"/>
        <dbReference type="Rhea" id="RHEA-COMP:10651"/>
        <dbReference type="ChEBI" id="CHEBI:15378"/>
        <dbReference type="ChEBI" id="CHEBI:30013"/>
        <dbReference type="ChEBI" id="CHEBI:61977"/>
        <dbReference type="ChEBI" id="CHEBI:83586"/>
        <dbReference type="ChEBI" id="CHEBI:456215"/>
        <dbReference type="ChEBI" id="CHEBI:456216"/>
        <dbReference type="EC" id="2.7.11.32"/>
    </reaction>
</comment>
<protein>
    <recommendedName>
        <fullName evidence="5">Putative pyruvate, phosphate dikinase regulatory protein</fullName>
        <shortName evidence="5">PPDK regulatory protein</shortName>
        <ecNumber evidence="5">2.7.11.32</ecNumber>
        <ecNumber evidence="5">2.7.4.27</ecNumber>
    </recommendedName>
</protein>
<dbReference type="NCBIfam" id="NF003742">
    <property type="entry name" value="PRK05339.1"/>
    <property type="match status" value="1"/>
</dbReference>
<dbReference type="EC" id="2.7.11.32" evidence="5"/>
<evidence type="ECO:0000256" key="3">
    <source>
        <dbReference type="ARBA" id="ARBA00022741"/>
    </source>
</evidence>
<keyword evidence="2 5" id="KW-0808">Transferase</keyword>
<evidence type="ECO:0000256" key="2">
    <source>
        <dbReference type="ARBA" id="ARBA00022679"/>
    </source>
</evidence>
<evidence type="ECO:0000313" key="7">
    <source>
        <dbReference type="EMBL" id="MFC3226069.1"/>
    </source>
</evidence>
<comment type="similarity">
    <text evidence="5">Belongs to the pyruvate, phosphate/water dikinase regulatory protein family. PDRP subfamily.</text>
</comment>
<feature type="region of interest" description="Disordered" evidence="6">
    <location>
        <begin position="288"/>
        <end position="315"/>
    </location>
</feature>
<keyword evidence="3 5" id="KW-0547">Nucleotide-binding</keyword>
<organism evidence="7 8">
    <name type="scientific">Marinibaculum pumilum</name>
    <dbReference type="NCBI Taxonomy" id="1766165"/>
    <lineage>
        <taxon>Bacteria</taxon>
        <taxon>Pseudomonadati</taxon>
        <taxon>Pseudomonadota</taxon>
        <taxon>Alphaproteobacteria</taxon>
        <taxon>Rhodospirillales</taxon>
        <taxon>Rhodospirillaceae</taxon>
        <taxon>Marinibaculum</taxon>
    </lineage>
</organism>
<comment type="function">
    <text evidence="5">Bifunctional serine/threonine kinase and phosphorylase involved in the regulation of the pyruvate, phosphate dikinase (PPDK) by catalyzing its phosphorylation/dephosphorylation.</text>
</comment>
<dbReference type="InterPro" id="IPR026565">
    <property type="entry name" value="PPDK_reg"/>
</dbReference>